<evidence type="ECO:0000313" key="1">
    <source>
        <dbReference type="EMBL" id="MCQ8182972.1"/>
    </source>
</evidence>
<keyword evidence="2" id="KW-1185">Reference proteome</keyword>
<gene>
    <name evidence="1" type="ORF">NP603_17750</name>
</gene>
<organism evidence="1 2">
    <name type="scientific">Methylomonas aurea</name>
    <dbReference type="NCBI Taxonomy" id="2952224"/>
    <lineage>
        <taxon>Bacteria</taxon>
        <taxon>Pseudomonadati</taxon>
        <taxon>Pseudomonadota</taxon>
        <taxon>Gammaproteobacteria</taxon>
        <taxon>Methylococcales</taxon>
        <taxon>Methylococcaceae</taxon>
        <taxon>Methylomonas</taxon>
    </lineage>
</organism>
<evidence type="ECO:0008006" key="3">
    <source>
        <dbReference type="Google" id="ProtNLM"/>
    </source>
</evidence>
<dbReference type="Proteomes" id="UP001524569">
    <property type="component" value="Unassembled WGS sequence"/>
</dbReference>
<proteinExistence type="predicted"/>
<accession>A0ABT1UL63</accession>
<dbReference type="EMBL" id="JANIBM010000032">
    <property type="protein sequence ID" value="MCQ8182972.1"/>
    <property type="molecule type" value="Genomic_DNA"/>
</dbReference>
<protein>
    <recommendedName>
        <fullName evidence="3">Transcriptional regulator</fullName>
    </recommendedName>
</protein>
<evidence type="ECO:0000313" key="2">
    <source>
        <dbReference type="Proteomes" id="UP001524569"/>
    </source>
</evidence>
<comment type="caution">
    <text evidence="1">The sequence shown here is derived from an EMBL/GenBank/DDBJ whole genome shotgun (WGS) entry which is preliminary data.</text>
</comment>
<name>A0ABT1UL63_9GAMM</name>
<dbReference type="RefSeq" id="WP_064023692.1">
    <property type="nucleotide sequence ID" value="NZ_JANIBM010000032.1"/>
</dbReference>
<sequence length="84" mass="9272">MFFSEEEMTAAVSDLRAMGSAAIKILAESVERGEIKRKSLSQAVKKLELEGFVRVFSEGPFSEEFIIRPTLIGEDAVAEVLGYD</sequence>
<reference evidence="1 2" key="1">
    <citation type="submission" date="2022-07" db="EMBL/GenBank/DDBJ databases">
        <title>Methylomonas rivi sp. nov., Methylomonas rosea sp. nov., Methylomonas aureus sp. nov. and Methylomonas subterranea sp. nov., four novel methanotrophs isolated from a freshwater creek and the deep terrestrial subsurface.</title>
        <authorList>
            <person name="Abin C."/>
            <person name="Sankaranarayanan K."/>
            <person name="Garner C."/>
            <person name="Sindelar R."/>
            <person name="Kotary K."/>
            <person name="Garner R."/>
            <person name="Barclay S."/>
            <person name="Lawson P."/>
            <person name="Krumholz L."/>
        </authorList>
    </citation>
    <scope>NUCLEOTIDE SEQUENCE [LARGE SCALE GENOMIC DNA]</scope>
    <source>
        <strain evidence="1 2">SURF-1</strain>
    </source>
</reference>